<dbReference type="PANTHER" id="PTHR43649:SF29">
    <property type="entry name" value="OSMOPROTECTIVE COMPOUNDS-BINDING PROTEIN GGTB"/>
    <property type="match status" value="1"/>
</dbReference>
<keyword evidence="3" id="KW-0732">Signal</keyword>
<dbReference type="InterPro" id="IPR050490">
    <property type="entry name" value="Bact_solute-bd_prot1"/>
</dbReference>
<dbReference type="RefSeq" id="WP_345515748.1">
    <property type="nucleotide sequence ID" value="NZ_BAAAXD010000033.1"/>
</dbReference>
<dbReference type="Pfam" id="PF01547">
    <property type="entry name" value="SBP_bac_1"/>
    <property type="match status" value="1"/>
</dbReference>
<evidence type="ECO:0000256" key="1">
    <source>
        <dbReference type="ARBA" id="ARBA00008520"/>
    </source>
</evidence>
<organism evidence="4 5">
    <name type="scientific">Streptomyces yanii</name>
    <dbReference type="NCBI Taxonomy" id="78510"/>
    <lineage>
        <taxon>Bacteria</taxon>
        <taxon>Bacillati</taxon>
        <taxon>Actinomycetota</taxon>
        <taxon>Actinomycetes</taxon>
        <taxon>Kitasatosporales</taxon>
        <taxon>Streptomycetaceae</taxon>
        <taxon>Streptomyces</taxon>
    </lineage>
</organism>
<dbReference type="PROSITE" id="PS51257">
    <property type="entry name" value="PROKAR_LIPOPROTEIN"/>
    <property type="match status" value="1"/>
</dbReference>
<protein>
    <submittedName>
        <fullName evidence="4">ABC transporter substrate-binding protein</fullName>
    </submittedName>
</protein>
<evidence type="ECO:0000256" key="2">
    <source>
        <dbReference type="ARBA" id="ARBA00022448"/>
    </source>
</evidence>
<comment type="similarity">
    <text evidence="1">Belongs to the bacterial solute-binding protein 1 family.</text>
</comment>
<dbReference type="PANTHER" id="PTHR43649">
    <property type="entry name" value="ARABINOSE-BINDING PROTEIN-RELATED"/>
    <property type="match status" value="1"/>
</dbReference>
<dbReference type="Gene3D" id="3.40.190.10">
    <property type="entry name" value="Periplasmic binding protein-like II"/>
    <property type="match status" value="2"/>
</dbReference>
<evidence type="ECO:0000256" key="3">
    <source>
        <dbReference type="SAM" id="SignalP"/>
    </source>
</evidence>
<evidence type="ECO:0000313" key="4">
    <source>
        <dbReference type="EMBL" id="MFB9579829.1"/>
    </source>
</evidence>
<gene>
    <name evidence="4" type="ORF">ACFFTL_48230</name>
</gene>
<accession>A0ABV5RPJ8</accession>
<sequence length="415" mass="44585">MRTMWHRASALAVTPLVMASAVACGGSGSDGAAEGTTLRIIVNISPNLTEQYWKGLFAKYEKSHPGVKVKLELTGTISANAKLTQDLAAGDPPDIAQQIIPAPDTAKLFADLSDQAWTKDTPLVDQYAVSGKTYMVGVGEQIQSLVFYSKAAFAKAGVDASKIQTLDQFNAAMSSLKSAGYKPLQTAGQWVTGGQFSMMADAGVLTENPQWIKQRNDGKVSFADSGYVPYLKRYEHWIDKGYLEKSALGLTYADGQTAFLNGKSAMYMMGSFFVPAADAAKKSDEIGVFTMPTDGAYPSGQFGNVSNPYTVVNQSHHKAEAIEFVKWLVTDKEAIKSQLAADGNLRTGFSYPMSSLGTAVQKILDKTPSVLVKSGENQPIAGFSDELNKQIQSLYTGTSAKDAAGGLDKWWNSQN</sequence>
<name>A0ABV5RPJ8_9ACTN</name>
<feature type="chain" id="PRO_5046162098" evidence="3">
    <location>
        <begin position="24"/>
        <end position="415"/>
    </location>
</feature>
<reference evidence="4 5" key="1">
    <citation type="submission" date="2024-09" db="EMBL/GenBank/DDBJ databases">
        <authorList>
            <person name="Sun Q."/>
            <person name="Mori K."/>
        </authorList>
    </citation>
    <scope>NUCLEOTIDE SEQUENCE [LARGE SCALE GENOMIC DNA]</scope>
    <source>
        <strain evidence="4 5">JCM 3331</strain>
    </source>
</reference>
<keyword evidence="5" id="KW-1185">Reference proteome</keyword>
<dbReference type="EMBL" id="JBHMCG010000242">
    <property type="protein sequence ID" value="MFB9579829.1"/>
    <property type="molecule type" value="Genomic_DNA"/>
</dbReference>
<evidence type="ECO:0000313" key="5">
    <source>
        <dbReference type="Proteomes" id="UP001589710"/>
    </source>
</evidence>
<proteinExistence type="inferred from homology"/>
<feature type="signal peptide" evidence="3">
    <location>
        <begin position="1"/>
        <end position="23"/>
    </location>
</feature>
<dbReference type="Proteomes" id="UP001589710">
    <property type="component" value="Unassembled WGS sequence"/>
</dbReference>
<comment type="caution">
    <text evidence="4">The sequence shown here is derived from an EMBL/GenBank/DDBJ whole genome shotgun (WGS) entry which is preliminary data.</text>
</comment>
<dbReference type="SUPFAM" id="SSF53850">
    <property type="entry name" value="Periplasmic binding protein-like II"/>
    <property type="match status" value="1"/>
</dbReference>
<dbReference type="InterPro" id="IPR006059">
    <property type="entry name" value="SBP"/>
</dbReference>
<keyword evidence="2" id="KW-0813">Transport</keyword>